<dbReference type="InterPro" id="IPR000086">
    <property type="entry name" value="NUDIX_hydrolase_dom"/>
</dbReference>
<proteinExistence type="predicted"/>
<sequence>MDDWLKDSDEVEASWLTVDLAIFTLRDDQLMMLLVERGLEPFRGKPAMPGGYVQKNETLREGALRELAEEAGIDGSRLHLEQLGTYADPGRDPRGRVVTVAYLALGPDLPDPVGGTDAERAFWAPVAHLEDGTLHLAFDHREILTEALEEVRRRLEYTAVAAAFCEEPFTLTELRTVYQVIWGQNLDPSNFRRKVLNTAGFVQPTGQQRLPPTGRPAALYRRGQAWLLSPPLLRATTSGRRD</sequence>
<gene>
    <name evidence="3" type="ORF">A4E84_39675</name>
</gene>
<keyword evidence="4" id="KW-1185">Reference proteome</keyword>
<dbReference type="PROSITE" id="PS51462">
    <property type="entry name" value="NUDIX"/>
    <property type="match status" value="1"/>
</dbReference>
<dbReference type="SUPFAM" id="SSF55811">
    <property type="entry name" value="Nudix"/>
    <property type="match status" value="1"/>
</dbReference>
<reference evidence="4" key="1">
    <citation type="submission" date="2016-04" db="EMBL/GenBank/DDBJ databases">
        <authorList>
            <person name="Zhang B."/>
        </authorList>
    </citation>
    <scope>NUCLEOTIDE SEQUENCE [LARGE SCALE GENOMIC DNA]</scope>
    <source>
        <strain evidence="4">S10</strain>
    </source>
</reference>
<dbReference type="PANTHER" id="PTHR43736">
    <property type="entry name" value="ADP-RIBOSE PYROPHOSPHATASE"/>
    <property type="match status" value="1"/>
</dbReference>
<dbReference type="Pfam" id="PF21906">
    <property type="entry name" value="WHD_NrtR"/>
    <property type="match status" value="1"/>
</dbReference>
<dbReference type="STRING" id="1783515.A4E84_39675"/>
<keyword evidence="1 3" id="KW-0378">Hydrolase</keyword>
<dbReference type="InterPro" id="IPR020084">
    <property type="entry name" value="NUDIX_hydrolase_CS"/>
</dbReference>
<dbReference type="Gene3D" id="1.10.10.10">
    <property type="entry name" value="Winged helix-like DNA-binding domain superfamily/Winged helix DNA-binding domain"/>
    <property type="match status" value="1"/>
</dbReference>
<dbReference type="Proteomes" id="UP000076096">
    <property type="component" value="Chromosome"/>
</dbReference>
<dbReference type="InterPro" id="IPR054105">
    <property type="entry name" value="WHD_NrtR"/>
</dbReference>
<evidence type="ECO:0000256" key="1">
    <source>
        <dbReference type="ARBA" id="ARBA00022801"/>
    </source>
</evidence>
<dbReference type="KEGG" id="stsi:A4E84_39675"/>
<evidence type="ECO:0000313" key="4">
    <source>
        <dbReference type="Proteomes" id="UP000076096"/>
    </source>
</evidence>
<dbReference type="GO" id="GO:0016787">
    <property type="term" value="F:hydrolase activity"/>
    <property type="evidence" value="ECO:0007669"/>
    <property type="project" value="UniProtKB-KW"/>
</dbReference>
<name>A0A143CFJ2_9ACTN</name>
<protein>
    <submittedName>
        <fullName evidence="3">NUDIX hydrolase</fullName>
    </submittedName>
</protein>
<dbReference type="InterPro" id="IPR036390">
    <property type="entry name" value="WH_DNA-bd_sf"/>
</dbReference>
<dbReference type="RefSeq" id="WP_062931839.1">
    <property type="nucleotide sequence ID" value="NZ_CP015098.1"/>
</dbReference>
<dbReference type="Pfam" id="PF00293">
    <property type="entry name" value="NUDIX"/>
    <property type="match status" value="1"/>
</dbReference>
<accession>A0A143CFJ2</accession>
<evidence type="ECO:0000259" key="2">
    <source>
        <dbReference type="PROSITE" id="PS51462"/>
    </source>
</evidence>
<evidence type="ECO:0000313" key="3">
    <source>
        <dbReference type="EMBL" id="AMW15735.1"/>
    </source>
</evidence>
<feature type="domain" description="Nudix hydrolase" evidence="2">
    <location>
        <begin position="15"/>
        <end position="150"/>
    </location>
</feature>
<organism evidence="3 4">
    <name type="scientific">Streptomyces qaidamensis</name>
    <dbReference type="NCBI Taxonomy" id="1783515"/>
    <lineage>
        <taxon>Bacteria</taxon>
        <taxon>Bacillati</taxon>
        <taxon>Actinomycetota</taxon>
        <taxon>Actinomycetes</taxon>
        <taxon>Kitasatosporales</taxon>
        <taxon>Streptomycetaceae</taxon>
        <taxon>Streptomyces</taxon>
        <taxon>Streptomyces aurantiacus group</taxon>
    </lineage>
</organism>
<dbReference type="PANTHER" id="PTHR43736:SF4">
    <property type="entry name" value="SLR1690 PROTEIN"/>
    <property type="match status" value="1"/>
</dbReference>
<dbReference type="Gene3D" id="3.90.79.10">
    <property type="entry name" value="Nucleoside Triphosphate Pyrophosphohydrolase"/>
    <property type="match status" value="1"/>
</dbReference>
<dbReference type="AlphaFoldDB" id="A0A143CFJ2"/>
<dbReference type="PROSITE" id="PS00893">
    <property type="entry name" value="NUDIX_BOX"/>
    <property type="match status" value="1"/>
</dbReference>
<dbReference type="SUPFAM" id="SSF46785">
    <property type="entry name" value="Winged helix' DNA-binding domain"/>
    <property type="match status" value="1"/>
</dbReference>
<dbReference type="EMBL" id="CP015098">
    <property type="protein sequence ID" value="AMW15735.1"/>
    <property type="molecule type" value="Genomic_DNA"/>
</dbReference>
<dbReference type="InterPro" id="IPR015797">
    <property type="entry name" value="NUDIX_hydrolase-like_dom_sf"/>
</dbReference>
<dbReference type="CDD" id="cd18873">
    <property type="entry name" value="NUDIX_NadM_like"/>
    <property type="match status" value="1"/>
</dbReference>
<dbReference type="InterPro" id="IPR036388">
    <property type="entry name" value="WH-like_DNA-bd_sf"/>
</dbReference>